<accession>A0A9Q3BK87</accession>
<comment type="caution">
    <text evidence="1">The sequence shown here is derived from an EMBL/GenBank/DDBJ whole genome shotgun (WGS) entry which is preliminary data.</text>
</comment>
<dbReference type="Proteomes" id="UP000765509">
    <property type="component" value="Unassembled WGS sequence"/>
</dbReference>
<organism evidence="1 2">
    <name type="scientific">Austropuccinia psidii MF-1</name>
    <dbReference type="NCBI Taxonomy" id="1389203"/>
    <lineage>
        <taxon>Eukaryota</taxon>
        <taxon>Fungi</taxon>
        <taxon>Dikarya</taxon>
        <taxon>Basidiomycota</taxon>
        <taxon>Pucciniomycotina</taxon>
        <taxon>Pucciniomycetes</taxon>
        <taxon>Pucciniales</taxon>
        <taxon>Sphaerophragmiaceae</taxon>
        <taxon>Austropuccinia</taxon>
    </lineage>
</organism>
<evidence type="ECO:0000313" key="1">
    <source>
        <dbReference type="EMBL" id="MBW0467339.1"/>
    </source>
</evidence>
<proteinExistence type="predicted"/>
<gene>
    <name evidence="1" type="ORF">O181_007054</name>
</gene>
<sequence>MCLKLAQKGMEYHTAYEIHTAKLLCTTCFLIHPSTGHKHALFTLLVDLLPPVLQQTIPLRRWPTYLPRCSPAYMHKPEAHQRGLSTAS</sequence>
<protein>
    <submittedName>
        <fullName evidence="1">Uncharacterized protein</fullName>
    </submittedName>
</protein>
<reference evidence="1" key="1">
    <citation type="submission" date="2021-03" db="EMBL/GenBank/DDBJ databases">
        <title>Draft genome sequence of rust myrtle Austropuccinia psidii MF-1, a brazilian biotype.</title>
        <authorList>
            <person name="Quecine M.C."/>
            <person name="Pachon D.M.R."/>
            <person name="Bonatelli M.L."/>
            <person name="Correr F.H."/>
            <person name="Franceschini L.M."/>
            <person name="Leite T.F."/>
            <person name="Margarido G.R.A."/>
            <person name="Almeida C.A."/>
            <person name="Ferrarezi J.A."/>
            <person name="Labate C.A."/>
        </authorList>
    </citation>
    <scope>NUCLEOTIDE SEQUENCE</scope>
    <source>
        <strain evidence="1">MF-1</strain>
    </source>
</reference>
<dbReference type="EMBL" id="AVOT02001555">
    <property type="protein sequence ID" value="MBW0467339.1"/>
    <property type="molecule type" value="Genomic_DNA"/>
</dbReference>
<evidence type="ECO:0000313" key="2">
    <source>
        <dbReference type="Proteomes" id="UP000765509"/>
    </source>
</evidence>
<dbReference type="AlphaFoldDB" id="A0A9Q3BK87"/>
<keyword evidence="2" id="KW-1185">Reference proteome</keyword>
<name>A0A9Q3BK87_9BASI</name>